<evidence type="ECO:0000256" key="8">
    <source>
        <dbReference type="PROSITE-ProRule" id="PRU00284"/>
    </source>
</evidence>
<dbReference type="EMBL" id="CP113524">
    <property type="protein sequence ID" value="WAJ25506.1"/>
    <property type="molecule type" value="Genomic_DNA"/>
</dbReference>
<dbReference type="InterPro" id="IPR029151">
    <property type="entry name" value="Sensor-like_sf"/>
</dbReference>
<dbReference type="CDD" id="cd11386">
    <property type="entry name" value="MCP_signal"/>
    <property type="match status" value="1"/>
</dbReference>
<dbReference type="Gene3D" id="3.30.450.20">
    <property type="entry name" value="PAS domain"/>
    <property type="match status" value="2"/>
</dbReference>
<dbReference type="CDD" id="cd06225">
    <property type="entry name" value="HAMP"/>
    <property type="match status" value="1"/>
</dbReference>
<keyword evidence="6 10" id="KW-0472">Membrane</keyword>
<name>A0ABY7AJ42_9FIRM</name>
<evidence type="ECO:0000256" key="4">
    <source>
        <dbReference type="ARBA" id="ARBA00022692"/>
    </source>
</evidence>
<protein>
    <submittedName>
        <fullName evidence="13">Methyl-accepting chemotaxis protein</fullName>
    </submittedName>
</protein>
<evidence type="ECO:0000256" key="2">
    <source>
        <dbReference type="ARBA" id="ARBA00022475"/>
    </source>
</evidence>
<dbReference type="Pfam" id="PF02743">
    <property type="entry name" value="dCache_1"/>
    <property type="match status" value="1"/>
</dbReference>
<evidence type="ECO:0000256" key="3">
    <source>
        <dbReference type="ARBA" id="ARBA00022481"/>
    </source>
</evidence>
<dbReference type="Pfam" id="PF00015">
    <property type="entry name" value="MCPsignal"/>
    <property type="match status" value="1"/>
</dbReference>
<keyword evidence="5 10" id="KW-1133">Transmembrane helix</keyword>
<organism evidence="13 14">
    <name type="scientific">Lacrimispora xylanolytica</name>
    <dbReference type="NCBI Taxonomy" id="29375"/>
    <lineage>
        <taxon>Bacteria</taxon>
        <taxon>Bacillati</taxon>
        <taxon>Bacillota</taxon>
        <taxon>Clostridia</taxon>
        <taxon>Lachnospirales</taxon>
        <taxon>Lachnospiraceae</taxon>
        <taxon>Lacrimispora</taxon>
    </lineage>
</organism>
<dbReference type="PANTHER" id="PTHR43531">
    <property type="entry name" value="PROTEIN ICFG"/>
    <property type="match status" value="1"/>
</dbReference>
<evidence type="ECO:0000256" key="6">
    <source>
        <dbReference type="ARBA" id="ARBA00023136"/>
    </source>
</evidence>
<reference evidence="13" key="1">
    <citation type="submission" date="2022-11" db="EMBL/GenBank/DDBJ databases">
        <title>Lacrimispora xylanolytica sy1, complete genome.</title>
        <authorList>
            <person name="Choi S."/>
        </authorList>
    </citation>
    <scope>NUCLEOTIDE SEQUENCE</scope>
    <source>
        <strain evidence="13">Sy1</strain>
    </source>
</reference>
<feature type="domain" description="HAMP" evidence="12">
    <location>
        <begin position="342"/>
        <end position="394"/>
    </location>
</feature>
<dbReference type="SMART" id="SM00283">
    <property type="entry name" value="MA"/>
    <property type="match status" value="1"/>
</dbReference>
<evidence type="ECO:0000313" key="13">
    <source>
        <dbReference type="EMBL" id="WAJ25506.1"/>
    </source>
</evidence>
<dbReference type="PROSITE" id="PS50111">
    <property type="entry name" value="CHEMOTAXIS_TRANSDUC_2"/>
    <property type="match status" value="1"/>
</dbReference>
<keyword evidence="9" id="KW-0175">Coiled coil</keyword>
<dbReference type="CDD" id="cd12912">
    <property type="entry name" value="PDC2_MCP_like"/>
    <property type="match status" value="1"/>
</dbReference>
<dbReference type="PANTHER" id="PTHR43531:SF14">
    <property type="entry name" value="METHYL-ACCEPTING CHEMOTAXIS PROTEIN I-RELATED"/>
    <property type="match status" value="1"/>
</dbReference>
<dbReference type="Gene3D" id="6.10.340.10">
    <property type="match status" value="1"/>
</dbReference>
<evidence type="ECO:0000259" key="12">
    <source>
        <dbReference type="PROSITE" id="PS50885"/>
    </source>
</evidence>
<evidence type="ECO:0000256" key="10">
    <source>
        <dbReference type="SAM" id="Phobius"/>
    </source>
</evidence>
<dbReference type="SUPFAM" id="SSF58104">
    <property type="entry name" value="Methyl-accepting chemotaxis protein (MCP) signaling domain"/>
    <property type="match status" value="1"/>
</dbReference>
<comment type="similarity">
    <text evidence="7">Belongs to the methyl-accepting chemotaxis (MCP) protein family.</text>
</comment>
<evidence type="ECO:0000259" key="11">
    <source>
        <dbReference type="PROSITE" id="PS50111"/>
    </source>
</evidence>
<feature type="transmembrane region" description="Helical" evidence="10">
    <location>
        <begin position="318"/>
        <end position="340"/>
    </location>
</feature>
<comment type="subcellular location">
    <subcellularLocation>
        <location evidence="1">Cell membrane</location>
        <topology evidence="1">Multi-pass membrane protein</topology>
    </subcellularLocation>
</comment>
<keyword evidence="3" id="KW-0488">Methylation</keyword>
<accession>A0ABY7AJ42</accession>
<keyword evidence="2" id="KW-1003">Cell membrane</keyword>
<proteinExistence type="inferred from homology"/>
<sequence length="692" mass="74687">MSERKKKRKSNEESSSSGAKAKATGLKSLLAKILIFIGVPVVLSYCIVGLILLNLVRVNVDQLTEEKLEAKSETASIEMEKFFDRYRNSADQLSKSVQIQKLFTDLKPGTKIQDSQDFADVIQSLKNNSDTDQENILSIWISDFDSSQLAQSNGFVSDADYQISDRPWYQTLLKEQKTVMTEPYEDFTTKAQIVSIISPVYSGNGGQIVGAVGIDFSLDGLKKTIGSYQLGNTGFYIVTSADGQIIYHPKEEMINKKVSEQDMSDGIKQALLTSLEGKIQYASHGVEVHGYVSKIGDTGWMVATGLPLKEFYSEYNKITAAMAVIFLIAVSLVVGMIFLVSKGIVAPLKALTNTANQIADGRLDISADVKSQDETGQLANALNRTVVQLNRYIGYIKEITSVLETMARGDIKIDLEQDYAGEFQPIKEALLQISHSLNQTLTAIKITADQVNTGAEQVSSAAQALASGSTEQAATVEELSASIISISMQAEQNAENVRKASDYVRQAGDGLTESNHHMKRLNAAMDEISQASEKISSITKVIEDIAFQTNILALNAAVEAARAGEAGKGFAVVADEVRNLAAKSAEAAKQTSELIGLSTVTVTEGEKMAAETSETLQDVALKSQLVVEVIQEIDKASSDQAASISQINQGLSQVSAVVQTNAATAEESSASSEELAAQAQVLNNEVSKFVLY</sequence>
<dbReference type="Gene3D" id="1.10.287.950">
    <property type="entry name" value="Methyl-accepting chemotaxis protein"/>
    <property type="match status" value="1"/>
</dbReference>
<dbReference type="PROSITE" id="PS50885">
    <property type="entry name" value="HAMP"/>
    <property type="match status" value="1"/>
</dbReference>
<dbReference type="CDD" id="cd12913">
    <property type="entry name" value="PDC1_MCP_like"/>
    <property type="match status" value="1"/>
</dbReference>
<evidence type="ECO:0000256" key="5">
    <source>
        <dbReference type="ARBA" id="ARBA00022989"/>
    </source>
</evidence>
<dbReference type="InterPro" id="IPR004089">
    <property type="entry name" value="MCPsignal_dom"/>
</dbReference>
<feature type="transmembrane region" description="Helical" evidence="10">
    <location>
        <begin position="29"/>
        <end position="53"/>
    </location>
</feature>
<gene>
    <name evidence="13" type="ORF">OW255_08335</name>
</gene>
<keyword evidence="4 10" id="KW-0812">Transmembrane</keyword>
<dbReference type="SUPFAM" id="SSF103190">
    <property type="entry name" value="Sensory domain-like"/>
    <property type="match status" value="1"/>
</dbReference>
<evidence type="ECO:0000256" key="1">
    <source>
        <dbReference type="ARBA" id="ARBA00004651"/>
    </source>
</evidence>
<keyword evidence="14" id="KW-1185">Reference proteome</keyword>
<dbReference type="Proteomes" id="UP001163115">
    <property type="component" value="Chromosome"/>
</dbReference>
<evidence type="ECO:0000256" key="7">
    <source>
        <dbReference type="ARBA" id="ARBA00029447"/>
    </source>
</evidence>
<keyword evidence="8" id="KW-0807">Transducer</keyword>
<evidence type="ECO:0000313" key="14">
    <source>
        <dbReference type="Proteomes" id="UP001163115"/>
    </source>
</evidence>
<feature type="domain" description="Methyl-accepting transducer" evidence="11">
    <location>
        <begin position="447"/>
        <end position="676"/>
    </location>
</feature>
<dbReference type="SMART" id="SM00304">
    <property type="entry name" value="HAMP"/>
    <property type="match status" value="2"/>
</dbReference>
<dbReference type="InterPro" id="IPR051310">
    <property type="entry name" value="MCP_chemotaxis"/>
</dbReference>
<dbReference type="InterPro" id="IPR003660">
    <property type="entry name" value="HAMP_dom"/>
</dbReference>
<dbReference type="RefSeq" id="WP_024836375.1">
    <property type="nucleotide sequence ID" value="NZ_CP113524.1"/>
</dbReference>
<dbReference type="Pfam" id="PF00672">
    <property type="entry name" value="HAMP"/>
    <property type="match status" value="1"/>
</dbReference>
<dbReference type="InterPro" id="IPR033479">
    <property type="entry name" value="dCache_1"/>
</dbReference>
<feature type="coiled-coil region" evidence="9">
    <location>
        <begin position="53"/>
        <end position="80"/>
    </location>
</feature>
<evidence type="ECO:0000256" key="9">
    <source>
        <dbReference type="SAM" id="Coils"/>
    </source>
</evidence>